<accession>A0A8T2NXB9</accession>
<evidence type="ECO:0000313" key="3">
    <source>
        <dbReference type="Proteomes" id="UP000824540"/>
    </source>
</evidence>
<feature type="region of interest" description="Disordered" evidence="1">
    <location>
        <begin position="198"/>
        <end position="233"/>
    </location>
</feature>
<keyword evidence="3" id="KW-1185">Reference proteome</keyword>
<proteinExistence type="predicted"/>
<name>A0A8T2NXB9_9TELE</name>
<dbReference type="Proteomes" id="UP000824540">
    <property type="component" value="Unassembled WGS sequence"/>
</dbReference>
<evidence type="ECO:0000313" key="2">
    <source>
        <dbReference type="EMBL" id="KAG9344146.1"/>
    </source>
</evidence>
<organism evidence="2 3">
    <name type="scientific">Albula glossodonta</name>
    <name type="common">roundjaw bonefish</name>
    <dbReference type="NCBI Taxonomy" id="121402"/>
    <lineage>
        <taxon>Eukaryota</taxon>
        <taxon>Metazoa</taxon>
        <taxon>Chordata</taxon>
        <taxon>Craniata</taxon>
        <taxon>Vertebrata</taxon>
        <taxon>Euteleostomi</taxon>
        <taxon>Actinopterygii</taxon>
        <taxon>Neopterygii</taxon>
        <taxon>Teleostei</taxon>
        <taxon>Albuliformes</taxon>
        <taxon>Albulidae</taxon>
        <taxon>Albula</taxon>
    </lineage>
</organism>
<dbReference type="AlphaFoldDB" id="A0A8T2NXB9"/>
<gene>
    <name evidence="2" type="ORF">JZ751_012628</name>
</gene>
<sequence>MPAATTIHTSPRGQDILHVQQEAGGRPAEGAPATLRDHAVEHSIPGGPGSPQKAAEARVWAFSVAASAASLAFSEASFTASLRGLGDDKQWQAEAAGRVRTVQVGQGQLQALHGLHLVALEAGQAEFLGKEDTESLRLSGIVYQAQGGSNITTDTHLDGPGESVDGGEDPSLTFEPGPRWTVLVLLEHASLLHRLQTDTGGKTEGTETANPCEKEGNGARQVGGEEPLSPTGEPVGLGQEAAGQEPVVLCHLTENHVLCENMCAMKHSEGGGRYGSTVSTRGGNVGAMEGNTEILTAQLCGNHLYALY</sequence>
<reference evidence="2" key="1">
    <citation type="thesis" date="2021" institute="BYU ScholarsArchive" country="Provo, UT, USA">
        <title>Applications of and Algorithms for Genome Assembly and Genomic Analyses with an Emphasis on Marine Teleosts.</title>
        <authorList>
            <person name="Pickett B.D."/>
        </authorList>
    </citation>
    <scope>NUCLEOTIDE SEQUENCE</scope>
    <source>
        <strain evidence="2">HI-2016</strain>
    </source>
</reference>
<protein>
    <submittedName>
        <fullName evidence="2">Uncharacterized protein</fullName>
    </submittedName>
</protein>
<dbReference type="EMBL" id="JAFBMS010000021">
    <property type="protein sequence ID" value="KAG9344146.1"/>
    <property type="molecule type" value="Genomic_DNA"/>
</dbReference>
<comment type="caution">
    <text evidence="2">The sequence shown here is derived from an EMBL/GenBank/DDBJ whole genome shotgun (WGS) entry which is preliminary data.</text>
</comment>
<evidence type="ECO:0000256" key="1">
    <source>
        <dbReference type="SAM" id="MobiDB-lite"/>
    </source>
</evidence>